<evidence type="ECO:0000313" key="1">
    <source>
        <dbReference type="EMBL" id="KRX11389.1"/>
    </source>
</evidence>
<accession>A0A0V0RA62</accession>
<feature type="non-terminal residue" evidence="1">
    <location>
        <position position="41"/>
    </location>
</feature>
<dbReference type="Proteomes" id="UP000054630">
    <property type="component" value="Unassembled WGS sequence"/>
</dbReference>
<keyword evidence="2" id="KW-1185">Reference proteome</keyword>
<sequence length="41" mass="4629">LIILWEYGGQGFNTKLLLDGWGPGPPLLMHVGWSIRKRHDG</sequence>
<evidence type="ECO:0000313" key="2">
    <source>
        <dbReference type="Proteomes" id="UP000054630"/>
    </source>
</evidence>
<comment type="caution">
    <text evidence="1">The sequence shown here is derived from an EMBL/GenBank/DDBJ whole genome shotgun (WGS) entry which is preliminary data.</text>
</comment>
<gene>
    <name evidence="1" type="ORF">T07_8388</name>
</gene>
<organism evidence="1 2">
    <name type="scientific">Trichinella nelsoni</name>
    <dbReference type="NCBI Taxonomy" id="6336"/>
    <lineage>
        <taxon>Eukaryota</taxon>
        <taxon>Metazoa</taxon>
        <taxon>Ecdysozoa</taxon>
        <taxon>Nematoda</taxon>
        <taxon>Enoplea</taxon>
        <taxon>Dorylaimia</taxon>
        <taxon>Trichinellida</taxon>
        <taxon>Trichinellidae</taxon>
        <taxon>Trichinella</taxon>
    </lineage>
</organism>
<dbReference type="EMBL" id="JYDL01002349">
    <property type="protein sequence ID" value="KRX11389.1"/>
    <property type="molecule type" value="Genomic_DNA"/>
</dbReference>
<reference evidence="1 2" key="1">
    <citation type="submission" date="2015-01" db="EMBL/GenBank/DDBJ databases">
        <title>Evolution of Trichinella species and genotypes.</title>
        <authorList>
            <person name="Korhonen P.K."/>
            <person name="Edoardo P."/>
            <person name="Giuseppe L.R."/>
            <person name="Gasser R.B."/>
        </authorList>
    </citation>
    <scope>NUCLEOTIDE SEQUENCE [LARGE SCALE GENOMIC DNA]</scope>
    <source>
        <strain evidence="1">ISS37</strain>
    </source>
</reference>
<proteinExistence type="predicted"/>
<dbReference type="AlphaFoldDB" id="A0A0V0RA62"/>
<protein>
    <submittedName>
        <fullName evidence="1">Uncharacterized protein</fullName>
    </submittedName>
</protein>
<name>A0A0V0RA62_9BILA</name>
<feature type="non-terminal residue" evidence="1">
    <location>
        <position position="1"/>
    </location>
</feature>